<evidence type="ECO:0000313" key="15">
    <source>
        <dbReference type="Proteomes" id="UP000593719"/>
    </source>
</evidence>
<evidence type="ECO:0000259" key="13">
    <source>
        <dbReference type="PROSITE" id="PS51749"/>
    </source>
</evidence>
<comment type="similarity">
    <text evidence="12">Belongs to the CRISPR-associated Cas9 family.</text>
</comment>
<feature type="binding site" evidence="12">
    <location>
        <position position="527"/>
    </location>
    <ligand>
        <name>Mg(2+)</name>
        <dbReference type="ChEBI" id="CHEBI:18420"/>
        <label>2</label>
    </ligand>
</feature>
<dbReference type="GO" id="GO:0051607">
    <property type="term" value="P:defense response to virus"/>
    <property type="evidence" value="ECO:0007669"/>
    <property type="project" value="UniProtKB-UniRule"/>
</dbReference>
<feature type="active site" description="Proton acceptor for HNH nuclease domain" evidence="12">
    <location>
        <position position="607"/>
    </location>
</feature>
<proteinExistence type="inferred from homology"/>
<name>A0A7M1B192_9BACT</name>
<evidence type="ECO:0000256" key="11">
    <source>
        <dbReference type="ARBA" id="ARBA00046380"/>
    </source>
</evidence>
<comment type="function">
    <text evidence="12">CRISPR (clustered regularly interspaced short palindromic repeat) is an adaptive immune system that provides protection against mobile genetic elements (viruses, transposable elements and conjugative plasmids). CRISPR clusters contain spacers, sequences complementary to antecedent mobile elements, and target invading nucleic acids. CRISPR clusters are transcribed and processed into CRISPR RNA (crRNA). In type II CRISPR systems correct processing of pre-crRNA requires a trans-encoded small RNA (tracrRNA), endogenous ribonuclease 3 (rnc) and this protein. The tracrRNA serves as a guide for ribonuclease 3-aided processing of pre-crRNA. Subsequently Cas9/crRNA/tracrRNA endonucleolytically cleaves linear or circular dsDNA target complementary to the spacer; Cas9 is inactive in the absence of the 2 guide RNAs (gRNA). Cas9 recognizes the protospacer adjacent motif (PAM) in the CRISPR repeat sequences to help distinguish self versus nonself, as targets within the bacterial CRISPR locus do not have PAMs. PAM recognition is also required for catalytic activity.</text>
</comment>
<dbReference type="PROSITE" id="PS51749">
    <property type="entry name" value="HNH_CAS9"/>
    <property type="match status" value="1"/>
</dbReference>
<dbReference type="RefSeq" id="WP_193150796.1">
    <property type="nucleotide sequence ID" value="NZ_CP041235.1"/>
</dbReference>
<evidence type="ECO:0000256" key="1">
    <source>
        <dbReference type="ARBA" id="ARBA00001946"/>
    </source>
</evidence>
<dbReference type="InterPro" id="IPR028629">
    <property type="entry name" value="Cas9"/>
</dbReference>
<dbReference type="NCBIfam" id="TIGR01865">
    <property type="entry name" value="cas_Csn1"/>
    <property type="match status" value="1"/>
</dbReference>
<evidence type="ECO:0000313" key="14">
    <source>
        <dbReference type="EMBL" id="QOP42432.1"/>
    </source>
</evidence>
<dbReference type="Gene3D" id="1.10.30.50">
    <property type="match status" value="1"/>
</dbReference>
<dbReference type="GO" id="GO:0046872">
    <property type="term" value="F:metal ion binding"/>
    <property type="evidence" value="ECO:0007669"/>
    <property type="project" value="UniProtKB-UniRule"/>
</dbReference>
<dbReference type="GO" id="GO:0016787">
    <property type="term" value="F:hydrolase activity"/>
    <property type="evidence" value="ECO:0007669"/>
    <property type="project" value="UniProtKB-KW"/>
</dbReference>
<keyword evidence="6 12" id="KW-0460">Magnesium</keyword>
<organism evidence="14 15">
    <name type="scientific">Sulfurimonas sediminis</name>
    <dbReference type="NCBI Taxonomy" id="2590020"/>
    <lineage>
        <taxon>Bacteria</taxon>
        <taxon>Pseudomonadati</taxon>
        <taxon>Campylobacterota</taxon>
        <taxon>Epsilonproteobacteria</taxon>
        <taxon>Campylobacterales</taxon>
        <taxon>Sulfurimonadaceae</taxon>
        <taxon>Sulfurimonas</taxon>
    </lineage>
</organism>
<comment type="domain">
    <text evidence="12">Has 2 endonuclease domains. The discontinuous RuvC-like domain cleaves the target DNA noncomplementary to crRNA while the HNH nuclease domain cleaves the target DNA complementary to crRNA.</text>
</comment>
<dbReference type="Gene3D" id="3.30.420.10">
    <property type="entry name" value="Ribonuclease H-like superfamily/Ribonuclease H"/>
    <property type="match status" value="1"/>
</dbReference>
<keyword evidence="10" id="KW-0464">Manganese</keyword>
<reference evidence="14 15" key="1">
    <citation type="submission" date="2019-06" db="EMBL/GenBank/DDBJ databases">
        <title>Sulfurimonas gotlandica sp. nov., a chemoautotrophic and psychrotolerant epsilonproteobacterium isolated from a pelagic redoxcline, and an emended description of the genus Sulfurimonas.</title>
        <authorList>
            <person name="Wang S."/>
            <person name="Jiang L."/>
            <person name="Shao Z."/>
        </authorList>
    </citation>
    <scope>NUCLEOTIDE SEQUENCE [LARGE SCALE GENOMIC DNA]</scope>
    <source>
        <strain evidence="14 15">S2-6</strain>
    </source>
</reference>
<keyword evidence="3 12" id="KW-0479">Metal-binding</keyword>
<dbReference type="InterPro" id="IPR036397">
    <property type="entry name" value="RNaseH_sf"/>
</dbReference>
<sequence length="1121" mass="130168">MKQILSLDLGITSVGYSVIQEHETDKYSLVDYGVSMFDKPTDKDGNSKKLLHSQALSAKKLHKLRKQRKQKLASLFEKYNLGNRQELLEQEKNNIYKNKWELHGKTVFEKKLSIGEIFTILYHIAKHRGYKSLDSGDLLEELCDSLGIETEANKSKKDDERGQIKQALKNIEALREKHSQKTVAQIIYELENKKENPIFRNHDNYNYMIRREYINDEIRKIIKVQDAFGAFDNNLDSDAFVNDVVAVIDDQKESTNDLSLFGKCEYYSEYYVAHQYSLLSDIFKMYQAVANITFNKEKIKITKEQIALVAQDFLDKVKNAKSVKDIKYKDIRKILKLDDNVKIFNKDDSYLSRGKTQENSIVKFHFVDTLSKIDKSFVKDIFSSDESYALMREIFDVLHYEKSPKLIYEQLKNKISNEQVIIDLIRNKKGNSLNISSFAMLQLLPYFEEGLTLDEIKQKLGLQRQEDYAEYKKGIKYLHITSYEKDDDLEINNHPVKYAVSAALRVVKYLHAKYGAFDEIKVESTRELSLNEKAKKEIEKANRAFEKEIQQIVENTEYQKIAQSYGKNLHKYARKILMWEEQERFDIYSGKSIGITDIFSNNVDIDHIVPRSLGGLSVKHNFVLIHRDENLQKSNQLPMNYVADKETYKNRVEHLFHEHKINWKKRKNLLANNLDEIYKDTFESKSLRATSYIEALTAQVLKRYYPFQDVKKLKDGSAVRHLQGRATSNIRKVLGVKTKNRETNIHHAIDAILIGVTNHSWLQKLSNTFRENFGRINDEARKNIKKALPYMDGLEIKDLVKEIESQYNSFGEDSIFYKDIWGKVKTVNFWVSKKPMSSKVHKDTIYAKKDDGIYTVRENIIAKFIGLKVTPMTSPEEFIKKFHKDILQKMYSFKTNPHDIICKIVEQRAEEIKELLWNFEFLDVKNKEQMSEAKTKLELLIHKALVDNNGNIIRKVKFYQTNLPGFNIRGGLATKEKTFIGFRAYKNGEKLEYDRIDVANFAKIQKNNDGSFKAYKNDVVFFVYKNGSFRGGQIVSYIKKSSGSKLCAFLNPRFPTASEYQPSSFCKIEKGKHSGAKQQSIGSAIGIIKLHLDILGNIKSYQILGNAESQILNEIKSIVSQ</sequence>
<feature type="active site" description="For RuvC-like nuclease domain" evidence="12">
    <location>
        <position position="8"/>
    </location>
</feature>
<dbReference type="EC" id="3.1.-.-" evidence="12"/>
<dbReference type="Pfam" id="PF13395">
    <property type="entry name" value="HNH_4"/>
    <property type="match status" value="1"/>
</dbReference>
<dbReference type="InterPro" id="IPR033114">
    <property type="entry name" value="HNH_CAS9"/>
</dbReference>
<evidence type="ECO:0000256" key="5">
    <source>
        <dbReference type="ARBA" id="ARBA00022801"/>
    </source>
</evidence>
<feature type="binding site" evidence="12">
    <location>
        <position position="8"/>
    </location>
    <ligand>
        <name>Mg(2+)</name>
        <dbReference type="ChEBI" id="CHEBI:18420"/>
        <label>1</label>
    </ligand>
</feature>
<feature type="binding site" evidence="12">
    <location>
        <position position="8"/>
    </location>
    <ligand>
        <name>Mg(2+)</name>
        <dbReference type="ChEBI" id="CHEBI:18420"/>
        <label>2</label>
    </ligand>
</feature>
<feature type="domain" description="HNH Cas9-type" evidence="13">
    <location>
        <begin position="531"/>
        <end position="687"/>
    </location>
</feature>
<keyword evidence="7 12" id="KW-0694">RNA-binding</keyword>
<evidence type="ECO:0000256" key="7">
    <source>
        <dbReference type="ARBA" id="ARBA00022884"/>
    </source>
</evidence>
<keyword evidence="8 12" id="KW-0051">Antiviral defense</keyword>
<protein>
    <recommendedName>
        <fullName evidence="12">CRISPR-associated endonuclease Cas9</fullName>
        <ecNumber evidence="12">3.1.-.-</ecNumber>
    </recommendedName>
</protein>
<evidence type="ECO:0000256" key="2">
    <source>
        <dbReference type="ARBA" id="ARBA00022722"/>
    </source>
</evidence>
<dbReference type="KEGG" id="ssei:FJR45_00045"/>
<keyword evidence="4 12" id="KW-0255">Endonuclease</keyword>
<evidence type="ECO:0000256" key="10">
    <source>
        <dbReference type="ARBA" id="ARBA00023211"/>
    </source>
</evidence>
<evidence type="ECO:0000256" key="6">
    <source>
        <dbReference type="ARBA" id="ARBA00022842"/>
    </source>
</evidence>
<dbReference type="GO" id="GO:0003677">
    <property type="term" value="F:DNA binding"/>
    <property type="evidence" value="ECO:0007669"/>
    <property type="project" value="UniProtKB-UniRule"/>
</dbReference>
<evidence type="ECO:0000256" key="4">
    <source>
        <dbReference type="ARBA" id="ARBA00022759"/>
    </source>
</evidence>
<keyword evidence="2 12" id="KW-0540">Nuclease</keyword>
<dbReference type="Proteomes" id="UP000593719">
    <property type="component" value="Chromosome"/>
</dbReference>
<dbReference type="GO" id="GO:0043571">
    <property type="term" value="P:maintenance of CRISPR repeat elements"/>
    <property type="evidence" value="ECO:0007669"/>
    <property type="project" value="UniProtKB-UniRule"/>
</dbReference>
<gene>
    <name evidence="12 14" type="primary">cas9</name>
    <name evidence="14" type="ORF">FJR45_00045</name>
</gene>
<comment type="subunit">
    <text evidence="11 12">Monomer. Binds crRNA and tracrRNA.</text>
</comment>
<comment type="cofactor">
    <cofactor evidence="1 12">
        <name>Mg(2+)</name>
        <dbReference type="ChEBI" id="CHEBI:18420"/>
    </cofactor>
</comment>
<feature type="binding site" evidence="12">
    <location>
        <position position="527"/>
    </location>
    <ligand>
        <name>Mg(2+)</name>
        <dbReference type="ChEBI" id="CHEBI:18420"/>
        <label>1</label>
    </ligand>
</feature>
<dbReference type="EMBL" id="CP041235">
    <property type="protein sequence ID" value="QOP42432.1"/>
    <property type="molecule type" value="Genomic_DNA"/>
</dbReference>
<feature type="binding site" evidence="12">
    <location>
        <position position="747"/>
    </location>
    <ligand>
        <name>Mg(2+)</name>
        <dbReference type="ChEBI" id="CHEBI:18420"/>
        <label>2</label>
    </ligand>
</feature>
<dbReference type="HAMAP" id="MF_01480">
    <property type="entry name" value="Cas9"/>
    <property type="match status" value="1"/>
</dbReference>
<dbReference type="GO" id="GO:0003723">
    <property type="term" value="F:RNA binding"/>
    <property type="evidence" value="ECO:0007669"/>
    <property type="project" value="UniProtKB-UniRule"/>
</dbReference>
<keyword evidence="15" id="KW-1185">Reference proteome</keyword>
<evidence type="ECO:0000256" key="3">
    <source>
        <dbReference type="ARBA" id="ARBA00022723"/>
    </source>
</evidence>
<dbReference type="AlphaFoldDB" id="A0A7M1B192"/>
<evidence type="ECO:0000256" key="8">
    <source>
        <dbReference type="ARBA" id="ARBA00023118"/>
    </source>
</evidence>
<keyword evidence="5 12" id="KW-0378">Hydrolase</keyword>
<feature type="binding site" evidence="12">
    <location>
        <position position="523"/>
    </location>
    <ligand>
        <name>Mg(2+)</name>
        <dbReference type="ChEBI" id="CHEBI:18420"/>
        <label>1</label>
    </ligand>
</feature>
<keyword evidence="9 12" id="KW-0238">DNA-binding</keyword>
<evidence type="ECO:0000256" key="9">
    <source>
        <dbReference type="ARBA" id="ARBA00023125"/>
    </source>
</evidence>
<dbReference type="InterPro" id="IPR003615">
    <property type="entry name" value="HNH_nuc"/>
</dbReference>
<dbReference type="GO" id="GO:0004519">
    <property type="term" value="F:endonuclease activity"/>
    <property type="evidence" value="ECO:0007669"/>
    <property type="project" value="UniProtKB-UniRule"/>
</dbReference>
<accession>A0A7M1B192</accession>
<evidence type="ECO:0000256" key="12">
    <source>
        <dbReference type="HAMAP-Rule" id="MF_01480"/>
    </source>
</evidence>